<comment type="similarity">
    <text evidence="1">Belongs to the biotin--protein ligase family.</text>
</comment>
<evidence type="ECO:0000259" key="3">
    <source>
        <dbReference type="PROSITE" id="PS51733"/>
    </source>
</evidence>
<dbReference type="PANTHER" id="PTHR12835">
    <property type="entry name" value="BIOTIN PROTEIN LIGASE"/>
    <property type="match status" value="1"/>
</dbReference>
<dbReference type="NCBIfam" id="TIGR00121">
    <property type="entry name" value="birA_ligase"/>
    <property type="match status" value="1"/>
</dbReference>
<organism evidence="4 5">
    <name type="scientific">Nezara viridula</name>
    <name type="common">Southern green stink bug</name>
    <name type="synonym">Cimex viridulus</name>
    <dbReference type="NCBI Taxonomy" id="85310"/>
    <lineage>
        <taxon>Eukaryota</taxon>
        <taxon>Metazoa</taxon>
        <taxon>Ecdysozoa</taxon>
        <taxon>Arthropoda</taxon>
        <taxon>Hexapoda</taxon>
        <taxon>Insecta</taxon>
        <taxon>Pterygota</taxon>
        <taxon>Neoptera</taxon>
        <taxon>Paraneoptera</taxon>
        <taxon>Hemiptera</taxon>
        <taxon>Heteroptera</taxon>
        <taxon>Panheteroptera</taxon>
        <taxon>Pentatomomorpha</taxon>
        <taxon>Pentatomoidea</taxon>
        <taxon>Pentatomidae</taxon>
        <taxon>Pentatominae</taxon>
        <taxon>Nezara</taxon>
    </lineage>
</organism>
<dbReference type="SUPFAM" id="SSF55681">
    <property type="entry name" value="Class II aaRS and biotin synthetases"/>
    <property type="match status" value="1"/>
</dbReference>
<dbReference type="Pfam" id="PF03099">
    <property type="entry name" value="BPL_LplA_LipB"/>
    <property type="match status" value="1"/>
</dbReference>
<dbReference type="AlphaFoldDB" id="A0A9P0HFB7"/>
<reference evidence="4" key="1">
    <citation type="submission" date="2022-01" db="EMBL/GenBank/DDBJ databases">
        <authorList>
            <person name="King R."/>
        </authorList>
    </citation>
    <scope>NUCLEOTIDE SEQUENCE</scope>
</reference>
<feature type="domain" description="BPL/LPL catalytic" evidence="3">
    <location>
        <begin position="282"/>
        <end position="476"/>
    </location>
</feature>
<dbReference type="PANTHER" id="PTHR12835:SF5">
    <property type="entry name" value="BIOTIN--PROTEIN LIGASE"/>
    <property type="match status" value="1"/>
</dbReference>
<keyword evidence="5" id="KW-1185">Reference proteome</keyword>
<dbReference type="InterPro" id="IPR045864">
    <property type="entry name" value="aa-tRNA-synth_II/BPL/LPL"/>
</dbReference>
<keyword evidence="2" id="KW-0436">Ligase</keyword>
<dbReference type="PROSITE" id="PS51733">
    <property type="entry name" value="BPL_LPL_CATALYTIC"/>
    <property type="match status" value="1"/>
</dbReference>
<dbReference type="InterPro" id="IPR004408">
    <property type="entry name" value="Biotin_CoA_COase_ligase"/>
</dbReference>
<evidence type="ECO:0000256" key="1">
    <source>
        <dbReference type="ARBA" id="ARBA00009934"/>
    </source>
</evidence>
<dbReference type="Proteomes" id="UP001152798">
    <property type="component" value="Chromosome 5"/>
</dbReference>
<name>A0A9P0HFB7_NEZVI</name>
<protein>
    <recommendedName>
        <fullName evidence="3">BPL/LPL catalytic domain-containing protein</fullName>
    </recommendedName>
</protein>
<dbReference type="InterPro" id="IPR003142">
    <property type="entry name" value="BPL_C"/>
</dbReference>
<dbReference type="InterPro" id="IPR004143">
    <property type="entry name" value="BPL_LPL_catalytic"/>
</dbReference>
<dbReference type="Gene3D" id="3.30.930.10">
    <property type="entry name" value="Bira Bifunctional Protein, Domain 2"/>
    <property type="match status" value="1"/>
</dbReference>
<proteinExistence type="inferred from homology"/>
<dbReference type="GO" id="GO:0004077">
    <property type="term" value="F:biotin--[biotin carboxyl-carrier protein] ligase activity"/>
    <property type="evidence" value="ECO:0007669"/>
    <property type="project" value="InterPro"/>
</dbReference>
<evidence type="ECO:0000256" key="2">
    <source>
        <dbReference type="ARBA" id="ARBA00022598"/>
    </source>
</evidence>
<evidence type="ECO:0000313" key="5">
    <source>
        <dbReference type="Proteomes" id="UP001152798"/>
    </source>
</evidence>
<gene>
    <name evidence="4" type="ORF">NEZAVI_LOCUS10102</name>
</gene>
<dbReference type="GO" id="GO:0005737">
    <property type="term" value="C:cytoplasm"/>
    <property type="evidence" value="ECO:0007669"/>
    <property type="project" value="TreeGrafter"/>
</dbReference>
<dbReference type="EMBL" id="OV725081">
    <property type="protein sequence ID" value="CAH1400981.1"/>
    <property type="molecule type" value="Genomic_DNA"/>
</dbReference>
<dbReference type="Pfam" id="PF02237">
    <property type="entry name" value="BPL_C"/>
    <property type="match status" value="1"/>
</dbReference>
<accession>A0A9P0HFB7</accession>
<sequence length="555" mass="61494">MYTIHILSFSQMHTTPWLSQTCLVIVHGNVPPSFTEGITNYVLESNGSVLCLCSDYLGSVLPMFHTAEVRPNELVQCSYKSWKHVPLMHHLFCYQPSPSIPQFSHDEQTSLSVIPDSVEVKDSKGNSHKLKVEVLGAEETWQTPSLLLVSLNDSAKMVFSQVHLEVDPEHFESDVSNRDALVKSNKARLEILLDVLGNVLGLECISGQKEVDYSLAYFLGNHEVKQDLLDKLKNDGFLESNLSLKAGRITLKFCGKGVSPPPATSSVLPVLMHACPQTFSTFDYFENLKTEKIGRLVIFSDVLTSSMDIVQNVNFCHGFTVIPYYQTKGKGRGGNTWLSPKGCAMFSIQIHVPLNSVVGRHLPLLQHVVSLAIVTSICQLPGLEGLDIGVKWPNDIYANKKHKLGGVLVTSTVINNTAICNIGCGLNLKNEEPTVCVHELIKRMNKQLSTNLEPISYEKYFANVFNKIEEMFNLIESTGNLDNFLPIYYNYWLHSDADVEIRTTDGESKNAKVKGIDSSGYLLVELPGGVETVVHPDGNTFDMLAGLIVPKFSSS</sequence>
<evidence type="ECO:0000313" key="4">
    <source>
        <dbReference type="EMBL" id="CAH1400981.1"/>
    </source>
</evidence>
<dbReference type="OrthoDB" id="10250105at2759"/>